<dbReference type="SUPFAM" id="SSF53300">
    <property type="entry name" value="vWA-like"/>
    <property type="match status" value="1"/>
</dbReference>
<dbReference type="Proteomes" id="UP000265180">
    <property type="component" value="Chromosome 21"/>
</dbReference>
<dbReference type="InterPro" id="IPR036616">
    <property type="entry name" value="Poly(ADP-ribose)pol_reg_dom_sf"/>
</dbReference>
<dbReference type="PROSITE" id="PS51059">
    <property type="entry name" value="PARP_CATALYTIC"/>
    <property type="match status" value="1"/>
</dbReference>
<keyword evidence="2" id="KW-0808">Transferase</keyword>
<feature type="domain" description="VIT" evidence="5">
    <location>
        <begin position="401"/>
        <end position="529"/>
    </location>
</feature>
<dbReference type="InterPro" id="IPR013694">
    <property type="entry name" value="VIT"/>
</dbReference>
<dbReference type="EC" id="2.4.2.-" evidence="2"/>
<dbReference type="AlphaFoldDB" id="A0A3P9M558"/>
<reference evidence="6" key="4">
    <citation type="submission" date="2025-09" db="UniProtKB">
        <authorList>
            <consortium name="Ensembl"/>
        </authorList>
    </citation>
    <scope>IDENTIFICATION</scope>
    <source>
        <strain evidence="6">HNI</strain>
    </source>
</reference>
<dbReference type="InterPro" id="IPR031273">
    <property type="entry name" value="PARP4"/>
</dbReference>
<comment type="similarity">
    <text evidence="1">Belongs to the ARTD/PARP family.</text>
</comment>
<dbReference type="Pfam" id="PF13768">
    <property type="entry name" value="VWA_3"/>
    <property type="match status" value="1"/>
</dbReference>
<organism evidence="6 7">
    <name type="scientific">Oryzias latipes</name>
    <name type="common">Japanese rice fish</name>
    <name type="synonym">Japanese killifish</name>
    <dbReference type="NCBI Taxonomy" id="8090"/>
    <lineage>
        <taxon>Eukaryota</taxon>
        <taxon>Metazoa</taxon>
        <taxon>Chordata</taxon>
        <taxon>Craniata</taxon>
        <taxon>Vertebrata</taxon>
        <taxon>Euteleostomi</taxon>
        <taxon>Actinopterygii</taxon>
        <taxon>Neopterygii</taxon>
        <taxon>Teleostei</taxon>
        <taxon>Neoteleostei</taxon>
        <taxon>Acanthomorphata</taxon>
        <taxon>Ovalentaria</taxon>
        <taxon>Atherinomorphae</taxon>
        <taxon>Beloniformes</taxon>
        <taxon>Adrianichthyidae</taxon>
        <taxon>Oryziinae</taxon>
        <taxon>Oryzias</taxon>
    </lineage>
</organism>
<feature type="domain" description="PARP catalytic" evidence="4">
    <location>
        <begin position="181"/>
        <end position="381"/>
    </location>
</feature>
<evidence type="ECO:0000259" key="5">
    <source>
        <dbReference type="PROSITE" id="PS51468"/>
    </source>
</evidence>
<evidence type="ECO:0000259" key="4">
    <source>
        <dbReference type="PROSITE" id="PS51059"/>
    </source>
</evidence>
<dbReference type="Pfam" id="PF08487">
    <property type="entry name" value="VIT"/>
    <property type="match status" value="1"/>
</dbReference>
<dbReference type="Gene3D" id="3.40.50.410">
    <property type="entry name" value="von Willebrand factor, type A domain"/>
    <property type="match status" value="1"/>
</dbReference>
<reference evidence="6" key="3">
    <citation type="submission" date="2025-08" db="UniProtKB">
        <authorList>
            <consortium name="Ensembl"/>
        </authorList>
    </citation>
    <scope>IDENTIFICATION</scope>
    <source>
        <strain evidence="6">HNI</strain>
    </source>
</reference>
<name>A0A3P9M558_ORYLA</name>
<dbReference type="GO" id="GO:0003950">
    <property type="term" value="F:NAD+ poly-ADP-ribosyltransferase activity"/>
    <property type="evidence" value="ECO:0007669"/>
    <property type="project" value="UniProtKB-UniRule"/>
</dbReference>
<accession>A0A3P9M558</accession>
<keyword evidence="2" id="KW-0520">NAD</keyword>
<dbReference type="SMART" id="SM00327">
    <property type="entry name" value="VWA"/>
    <property type="match status" value="1"/>
</dbReference>
<reference key="1">
    <citation type="journal article" date="2007" name="Nature">
        <title>The medaka draft genome and insights into vertebrate genome evolution.</title>
        <authorList>
            <person name="Kasahara M."/>
            <person name="Naruse K."/>
            <person name="Sasaki S."/>
            <person name="Nakatani Y."/>
            <person name="Qu W."/>
            <person name="Ahsan B."/>
            <person name="Yamada T."/>
            <person name="Nagayasu Y."/>
            <person name="Doi K."/>
            <person name="Kasai Y."/>
            <person name="Jindo T."/>
            <person name="Kobayashi D."/>
            <person name="Shimada A."/>
            <person name="Toyoda A."/>
            <person name="Kuroki Y."/>
            <person name="Fujiyama A."/>
            <person name="Sasaki T."/>
            <person name="Shimizu A."/>
            <person name="Asakawa S."/>
            <person name="Shimizu N."/>
            <person name="Hashimoto S."/>
            <person name="Yang J."/>
            <person name="Lee Y."/>
            <person name="Matsushima K."/>
            <person name="Sugano S."/>
            <person name="Sakaizumi M."/>
            <person name="Narita T."/>
            <person name="Ohishi K."/>
            <person name="Haga S."/>
            <person name="Ohta F."/>
            <person name="Nomoto H."/>
            <person name="Nogata K."/>
            <person name="Morishita T."/>
            <person name="Endo T."/>
            <person name="Shin-I T."/>
            <person name="Takeda H."/>
            <person name="Morishita S."/>
            <person name="Kohara Y."/>
        </authorList>
    </citation>
    <scope>NUCLEOTIDE SEQUENCE [LARGE SCALE GENOMIC DNA]</scope>
    <source>
        <strain>Hd-rR</strain>
    </source>
</reference>
<evidence type="ECO:0000259" key="3">
    <source>
        <dbReference type="PROSITE" id="PS50234"/>
    </source>
</evidence>
<sequence length="1062" mass="118149">VCRIYAETDFNLPKFPDHFEVAKYAIFEKVRLAKLPQLMKPPLLCMFSVGPALHLPADQQLLLEERLNTASVSQEVGAFVELLWTEALGRLSNVLLVSIDKLSLNDVSRAEGLLLQAQRKLKDGDPLEAGSLLKEVYTLLPHREPRPPVPSASLLSQKLDLCQLIRDVLNVSEMTLRSSTPTSVGKYRALRCGVEVVPPSSSEFEDVARLLQHSSLQIHQIVRVSRRAELQTFNAELGNTRALLHSSGPSNFVGILSRGLLLPRVGVELHGIQRTDVGNLGSGIYFSDSMSTSLKYSKPSETDGSRLLLVCDVALGNCKDVRQRDPTLTHAPLGHHSVHGIRRTQISQSDFEDDEFVVYSPDQVKLRYVVRYSVDGEQLKEFRPTLGPDEEQAENVKNPREDVKAGLQDSSGLQLPLQSIHVKCKLIDLLSQVIVFQKYTNLSTVPIEAKYVFPLGNSATVCGFEAFINGKHVVGQVKEKETARKEYRQAVEKGHGAYLMDQDAPDVFTISVGNLPPGATVLIKVTYVSELVVSEGRIHFSLPGSVAPWQESDGLNQTTQVRGGFSLDMSVEMPNEIVYLKSNTHQIKTKRTDCKAVISVLPGQPLHPDGFDLDIGFSDVHLPRMWVENHPDKDSQACMLVFYPDFEVSSGSAAEEVILLLDTSESMRGESLRSAQRIALQLLHRLNRNFRLNVIMFGSGWDPFAASVSPVSEVLQDSGSLVGGGTELWRPLRALGLLPPSRGVRNLLLLSDGHIQNPELTLQLLRDGAAHSRLFTCGLSSSANRHMLRALAQAGGGAYEFFDPKTKHSWEEKMLRHVDRMRSPGCTSVSVKWQQFSSAVPPPVQAPVELSALFNNCHTLVYGFVAHCTQATLFGNLCGEELKTLVSTSELQKTRGTFLHKLTARAIIRDYEDGNLDSSEAEHEGKKEELKSFIIELSKEYSILSQFTSFVAIEERDSEQPEDGFTDIPKLIAEEDVDFLPYVSWTIDAPTQPCVREVITSLSLSQYQAVQNVYRRRCMLKHSYGSFIQINPFMHLTNQMVSSYVDEGHLEYNGNYVDSYLN</sequence>
<dbReference type="SMART" id="SM00609">
    <property type="entry name" value="VIT"/>
    <property type="match status" value="1"/>
</dbReference>
<dbReference type="PROSITE" id="PS50234">
    <property type="entry name" value="VWFA"/>
    <property type="match status" value="1"/>
</dbReference>
<dbReference type="InterPro" id="IPR036465">
    <property type="entry name" value="vWFA_dom_sf"/>
</dbReference>
<dbReference type="PANTHER" id="PTHR46530:SF1">
    <property type="entry name" value="PROTEIN MONO-ADP-RIBOSYLTRANSFERASE PARP4"/>
    <property type="match status" value="1"/>
</dbReference>
<dbReference type="Pfam" id="PF00644">
    <property type="entry name" value="PARP"/>
    <property type="match status" value="1"/>
</dbReference>
<reference evidence="6 7" key="2">
    <citation type="submission" date="2017-04" db="EMBL/GenBank/DDBJ databases">
        <title>CpG methylation of centromeres and impact of large insertions on vertebrate speciation.</title>
        <authorList>
            <person name="Ichikawa K."/>
            <person name="Yoshimura J."/>
            <person name="Morishita S."/>
        </authorList>
    </citation>
    <scope>NUCLEOTIDE SEQUENCE</scope>
    <source>
        <strain evidence="6 7">HNI</strain>
    </source>
</reference>
<dbReference type="SUPFAM" id="SSF56399">
    <property type="entry name" value="ADP-ribosylation"/>
    <property type="match status" value="1"/>
</dbReference>
<dbReference type="SUPFAM" id="SSF47587">
    <property type="entry name" value="Domain of poly(ADP-ribose) polymerase"/>
    <property type="match status" value="1"/>
</dbReference>
<dbReference type="PROSITE" id="PS51468">
    <property type="entry name" value="VIT"/>
    <property type="match status" value="1"/>
</dbReference>
<dbReference type="Ensembl" id="ENSORLT00020031357.1">
    <property type="protein sequence ID" value="ENSORLP00020028083.1"/>
    <property type="gene ID" value="ENSORLG00020011392.1"/>
</dbReference>
<evidence type="ECO:0000256" key="1">
    <source>
        <dbReference type="ARBA" id="ARBA00024347"/>
    </source>
</evidence>
<evidence type="ECO:0000256" key="2">
    <source>
        <dbReference type="RuleBase" id="RU362114"/>
    </source>
</evidence>
<evidence type="ECO:0000313" key="6">
    <source>
        <dbReference type="Ensembl" id="ENSORLP00020028083.1"/>
    </source>
</evidence>
<proteinExistence type="inferred from homology"/>
<keyword evidence="2" id="KW-0328">Glycosyltransferase</keyword>
<dbReference type="InterPro" id="IPR012317">
    <property type="entry name" value="Poly(ADP-ribose)pol_cat_dom"/>
</dbReference>
<protein>
    <recommendedName>
        <fullName evidence="2">Poly [ADP-ribose] polymerase</fullName>
        <shortName evidence="2">PARP</shortName>
        <ecNumber evidence="2">2.4.2.-</ecNumber>
    </recommendedName>
</protein>
<dbReference type="Gene3D" id="3.90.228.10">
    <property type="match status" value="1"/>
</dbReference>
<dbReference type="PANTHER" id="PTHR46530">
    <property type="entry name" value="PROTEIN MONO-ADP-RIBOSYLTRANSFERASE PARP4"/>
    <property type="match status" value="1"/>
</dbReference>
<dbReference type="InterPro" id="IPR002035">
    <property type="entry name" value="VWF_A"/>
</dbReference>
<feature type="domain" description="VWFA" evidence="3">
    <location>
        <begin position="656"/>
        <end position="818"/>
    </location>
</feature>
<evidence type="ECO:0000313" key="7">
    <source>
        <dbReference type="Proteomes" id="UP000265180"/>
    </source>
</evidence>